<dbReference type="OMA" id="PCERVSK"/>
<sequence>MSKNPTGKDRDTAPVKDNFELEVLQTQFKELKEKLKAMEEEVLIKNGEIKILRDSLHQTESVLEEQRRAHFLLEQEKTQALSDKEKEFSKKLQSLQTELQFKDAEMNELRTKVQSSERTNKLSAPSISHVRYGRSWRG</sequence>
<proteinExistence type="predicted"/>
<dbReference type="Ensembl" id="ENSJJAT00000022631.1">
    <property type="protein sequence ID" value="ENSJJAP00000016123.1"/>
    <property type="gene ID" value="ENSJJAG00000018076.1"/>
</dbReference>
<dbReference type="AlphaFoldDB" id="A0A8C5KUQ0"/>
<dbReference type="PANTHER" id="PTHR28594:SF1">
    <property type="entry name" value="ATR-INTERACTING PROTEIN"/>
    <property type="match status" value="1"/>
</dbReference>
<protein>
    <submittedName>
        <fullName evidence="2">Uncharacterized protein</fullName>
    </submittedName>
</protein>
<dbReference type="GO" id="GO:0000077">
    <property type="term" value="P:DNA damage checkpoint signaling"/>
    <property type="evidence" value="ECO:0007669"/>
    <property type="project" value="InterPro"/>
</dbReference>
<keyword evidence="3" id="KW-1185">Reference proteome</keyword>
<dbReference type="PANTHER" id="PTHR28594">
    <property type="entry name" value="ATR-INTERACTING PROTEIN"/>
    <property type="match status" value="1"/>
</dbReference>
<feature type="coiled-coil region" evidence="1">
    <location>
        <begin position="21"/>
        <end position="119"/>
    </location>
</feature>
<evidence type="ECO:0000313" key="3">
    <source>
        <dbReference type="Proteomes" id="UP000694385"/>
    </source>
</evidence>
<reference evidence="2" key="2">
    <citation type="submission" date="2025-09" db="UniProtKB">
        <authorList>
            <consortium name="Ensembl"/>
        </authorList>
    </citation>
    <scope>IDENTIFICATION</scope>
</reference>
<dbReference type="GeneTree" id="ENSGT00940000170238"/>
<dbReference type="GO" id="GO:0006281">
    <property type="term" value="P:DNA repair"/>
    <property type="evidence" value="ECO:0007669"/>
    <property type="project" value="TreeGrafter"/>
</dbReference>
<keyword evidence="1" id="KW-0175">Coiled coil</keyword>
<name>A0A8C5KUQ0_JACJA</name>
<reference evidence="2" key="1">
    <citation type="submission" date="2025-08" db="UniProtKB">
        <authorList>
            <consortium name="Ensembl"/>
        </authorList>
    </citation>
    <scope>IDENTIFICATION</scope>
</reference>
<evidence type="ECO:0000256" key="1">
    <source>
        <dbReference type="SAM" id="Coils"/>
    </source>
</evidence>
<evidence type="ECO:0000313" key="2">
    <source>
        <dbReference type="Ensembl" id="ENSJJAP00000016123.1"/>
    </source>
</evidence>
<dbReference type="InterPro" id="IPR033349">
    <property type="entry name" value="ATRIP"/>
</dbReference>
<accession>A0A8C5KUQ0</accession>
<dbReference type="Proteomes" id="UP000694385">
    <property type="component" value="Unassembled WGS sequence"/>
</dbReference>
<organism evidence="2 3">
    <name type="scientific">Jaculus jaculus</name>
    <name type="common">Lesser Egyptian jerboa</name>
    <dbReference type="NCBI Taxonomy" id="51337"/>
    <lineage>
        <taxon>Eukaryota</taxon>
        <taxon>Metazoa</taxon>
        <taxon>Chordata</taxon>
        <taxon>Craniata</taxon>
        <taxon>Vertebrata</taxon>
        <taxon>Euteleostomi</taxon>
        <taxon>Mammalia</taxon>
        <taxon>Eutheria</taxon>
        <taxon>Euarchontoglires</taxon>
        <taxon>Glires</taxon>
        <taxon>Rodentia</taxon>
        <taxon>Myomorpha</taxon>
        <taxon>Dipodoidea</taxon>
        <taxon>Dipodidae</taxon>
        <taxon>Dipodinae</taxon>
        <taxon>Jaculus</taxon>
    </lineage>
</organism>